<evidence type="ECO:0000313" key="1">
    <source>
        <dbReference type="EMBL" id="MBK7675356.1"/>
    </source>
</evidence>
<comment type="caution">
    <text evidence="1">The sequence shown here is derived from an EMBL/GenBank/DDBJ whole genome shotgun (WGS) entry which is preliminary data.</text>
</comment>
<sequence>MKIPIVDDEPAIFDTLRYWARPTFALERLREIDAEHLVYGGIKPAPRGAGA</sequence>
<protein>
    <submittedName>
        <fullName evidence="1">Uncharacterized protein</fullName>
    </submittedName>
</protein>
<dbReference type="Proteomes" id="UP000697998">
    <property type="component" value="Unassembled WGS sequence"/>
</dbReference>
<evidence type="ECO:0000313" key="2">
    <source>
        <dbReference type="Proteomes" id="UP000697998"/>
    </source>
</evidence>
<gene>
    <name evidence="1" type="ORF">IPJ27_11685</name>
</gene>
<organism evidence="1 2">
    <name type="scientific">Candidatus Accumulibacter proximus</name>
    <dbReference type="NCBI Taxonomy" id="2954385"/>
    <lineage>
        <taxon>Bacteria</taxon>
        <taxon>Pseudomonadati</taxon>
        <taxon>Pseudomonadota</taxon>
        <taxon>Betaproteobacteria</taxon>
        <taxon>Candidatus Accumulibacter</taxon>
    </lineage>
</organism>
<name>A0A935Q0A2_9PROT</name>
<proteinExistence type="predicted"/>
<accession>A0A935Q0A2</accession>
<dbReference type="EMBL" id="JADJMH010000009">
    <property type="protein sequence ID" value="MBK7675356.1"/>
    <property type="molecule type" value="Genomic_DNA"/>
</dbReference>
<dbReference type="AlphaFoldDB" id="A0A935Q0A2"/>
<reference evidence="1 2" key="1">
    <citation type="submission" date="2020-10" db="EMBL/GenBank/DDBJ databases">
        <title>Connecting structure to function with the recovery of over 1000 high-quality activated sludge metagenome-assembled genomes encoding full-length rRNA genes using long-read sequencing.</title>
        <authorList>
            <person name="Singleton C.M."/>
            <person name="Petriglieri F."/>
            <person name="Kristensen J.M."/>
            <person name="Kirkegaard R.H."/>
            <person name="Michaelsen T.Y."/>
            <person name="Andersen M.H."/>
            <person name="Karst S.M."/>
            <person name="Dueholm M.S."/>
            <person name="Nielsen P.H."/>
            <person name="Albertsen M."/>
        </authorList>
    </citation>
    <scope>NUCLEOTIDE SEQUENCE [LARGE SCALE GENOMIC DNA]</scope>
    <source>
        <strain evidence="1">EsbW_18-Q3-R4-48_BATAC.285</strain>
    </source>
</reference>